<dbReference type="GO" id="GO:0005814">
    <property type="term" value="C:centriole"/>
    <property type="evidence" value="ECO:0007669"/>
    <property type="project" value="InterPro"/>
</dbReference>
<feature type="region of interest" description="Disordered" evidence="1">
    <location>
        <begin position="290"/>
        <end position="323"/>
    </location>
</feature>
<feature type="compositionally biased region" description="Basic and acidic residues" evidence="1">
    <location>
        <begin position="260"/>
        <end position="271"/>
    </location>
</feature>
<dbReference type="GO" id="GO:1903723">
    <property type="term" value="P:negative regulation of centriole elongation"/>
    <property type="evidence" value="ECO:0007669"/>
    <property type="project" value="TreeGrafter"/>
</dbReference>
<feature type="region of interest" description="Disordered" evidence="1">
    <location>
        <begin position="376"/>
        <end position="400"/>
    </location>
</feature>
<dbReference type="PANTHER" id="PTHR13594:SF2">
    <property type="entry name" value="SI:CH73-100L22.3"/>
    <property type="match status" value="1"/>
</dbReference>
<comment type="caution">
    <text evidence="2">The sequence shown here is derived from an EMBL/GenBank/DDBJ whole genome shotgun (WGS) entry which is preliminary data.</text>
</comment>
<protein>
    <submittedName>
        <fullName evidence="2">Centriolar coiled-coil protein of 110 kDa</fullName>
    </submittedName>
</protein>
<dbReference type="InterPro" id="IPR033207">
    <property type="entry name" value="CCP110"/>
</dbReference>
<dbReference type="AlphaFoldDB" id="A0A5A9NBH9"/>
<dbReference type="Pfam" id="PF16025">
    <property type="entry name" value="CaM_bind"/>
    <property type="match status" value="1"/>
</dbReference>
<dbReference type="OrthoDB" id="10028852at2759"/>
<feature type="region of interest" description="Disordered" evidence="1">
    <location>
        <begin position="249"/>
        <end position="276"/>
    </location>
</feature>
<sequence length="763" mass="85883">MESYEDFIQRHLESPADDDDEESVRKPSSVIVFHGVCVLPPLLSEQQRDEMRLLRETVLNVMKSRRHKTSDRECKGETVTADVQTSITSTEQQTSDDVTQSQEIFTCPPLTSTAHDAQPANQQRAFPVDESLEETQFTVVFEGSGTARYHSDKHPLCDISHQMMMSSGYVTNENTNVTCEDSSWVENNGSSAGFCLNTTRSPGTGSDIISHAPVDGSALEEETSVSEPYRMSLQNLLKKSQDYRRHQRLLRSQTPTLESTDEHGLSDKENQEFLPNQMWRAELSNARERRKVKLQLPDADTERSDGRPEEHHHSLTEGSTSAKSLYLSKQKPVAVCRSSSAAGRKFSSVPSPKFCLSPVRSKKACGGVPVRKTTVCAEREEESQSNRTDDGETFVHGSSQQTQQIAQLEFNLSSLKALISDLESTLTLSHNSCTLVTHPSHKCSEPPAQLSRILIDSSNHKQTHDSEEKKHCSLIGSSFCQSYDVDDPSGLWTQLTPETGAHEGVSRAKRRLLMNAVSPEPHTVVQTSAQAQSEDQVRVLLEDERRRQQDLLQSLAVRYQFLRRVSFPRPSMGARLEDTSTSSVFTSPSHTHNTSRQSCLSLPASCRPLLAAAVKGFLTRRLLHTERVSQLVRTVQDTQQFLHQTAVRGDFSSRQDLMLQERVSLQLRAARYEFHNIMFNSSVCERMKMIHQDRQVTRERRFREHGNKVKGSLSAATRKALERKKLAMLQRKSTVRSKFSPSGDESWTLVPKICRVSKKTSPR</sequence>
<dbReference type="GO" id="GO:0032053">
    <property type="term" value="P:ciliary basal body organization"/>
    <property type="evidence" value="ECO:0007669"/>
    <property type="project" value="TreeGrafter"/>
</dbReference>
<feature type="compositionally biased region" description="Basic and acidic residues" evidence="1">
    <location>
        <begin position="300"/>
        <end position="315"/>
    </location>
</feature>
<name>A0A5A9NBH9_9TELE</name>
<evidence type="ECO:0000313" key="3">
    <source>
        <dbReference type="Proteomes" id="UP000324632"/>
    </source>
</evidence>
<feature type="region of interest" description="Disordered" evidence="1">
    <location>
        <begin position="1"/>
        <end position="26"/>
    </location>
</feature>
<dbReference type="GO" id="GO:0007099">
    <property type="term" value="P:centriole replication"/>
    <property type="evidence" value="ECO:0007669"/>
    <property type="project" value="InterPro"/>
</dbReference>
<proteinExistence type="predicted"/>
<keyword evidence="3" id="KW-1185">Reference proteome</keyword>
<evidence type="ECO:0000313" key="2">
    <source>
        <dbReference type="EMBL" id="KAA0707354.1"/>
    </source>
</evidence>
<dbReference type="EMBL" id="SOYY01000019">
    <property type="protein sequence ID" value="KAA0707354.1"/>
    <property type="molecule type" value="Genomic_DNA"/>
</dbReference>
<evidence type="ECO:0000256" key="1">
    <source>
        <dbReference type="SAM" id="MobiDB-lite"/>
    </source>
</evidence>
<organism evidence="2 3">
    <name type="scientific">Triplophysa tibetana</name>
    <dbReference type="NCBI Taxonomy" id="1572043"/>
    <lineage>
        <taxon>Eukaryota</taxon>
        <taxon>Metazoa</taxon>
        <taxon>Chordata</taxon>
        <taxon>Craniata</taxon>
        <taxon>Vertebrata</taxon>
        <taxon>Euteleostomi</taxon>
        <taxon>Actinopterygii</taxon>
        <taxon>Neopterygii</taxon>
        <taxon>Teleostei</taxon>
        <taxon>Ostariophysi</taxon>
        <taxon>Cypriniformes</taxon>
        <taxon>Nemacheilidae</taxon>
        <taxon>Triplophysa</taxon>
    </lineage>
</organism>
<dbReference type="Proteomes" id="UP000324632">
    <property type="component" value="Chromosome 19"/>
</dbReference>
<accession>A0A5A9NBH9</accession>
<dbReference type="PANTHER" id="PTHR13594">
    <property type="entry name" value="CENTRIOLAR COILED-COIL PROTEIN OF 110 KDA"/>
    <property type="match status" value="1"/>
</dbReference>
<feature type="region of interest" description="Disordered" evidence="1">
    <location>
        <begin position="573"/>
        <end position="597"/>
    </location>
</feature>
<gene>
    <name evidence="2" type="ORF">E1301_Tti022170</name>
</gene>
<dbReference type="GO" id="GO:0032465">
    <property type="term" value="P:regulation of cytokinesis"/>
    <property type="evidence" value="ECO:0007669"/>
    <property type="project" value="InterPro"/>
</dbReference>
<feature type="compositionally biased region" description="Polar residues" evidence="1">
    <location>
        <begin position="579"/>
        <end position="597"/>
    </location>
</feature>
<reference evidence="2 3" key="1">
    <citation type="journal article" date="2019" name="Mol. Ecol. Resour.">
        <title>Chromosome-level genome assembly of Triplophysa tibetana, a fish adapted to the harsh high-altitude environment of the Tibetan Plateau.</title>
        <authorList>
            <person name="Yang X."/>
            <person name="Liu H."/>
            <person name="Ma Z."/>
            <person name="Zou Y."/>
            <person name="Zou M."/>
            <person name="Mao Y."/>
            <person name="Li X."/>
            <person name="Wang H."/>
            <person name="Chen T."/>
            <person name="Wang W."/>
            <person name="Yang R."/>
        </authorList>
    </citation>
    <scope>NUCLEOTIDE SEQUENCE [LARGE SCALE GENOMIC DNA]</scope>
    <source>
        <strain evidence="2">TTIB1903HZAU</strain>
        <tissue evidence="2">Muscle</tissue>
    </source>
</reference>